<dbReference type="EMBL" id="VSSQ01034687">
    <property type="protein sequence ID" value="MPM86709.1"/>
    <property type="molecule type" value="Genomic_DNA"/>
</dbReference>
<gene>
    <name evidence="2" type="ORF">SDC9_133800</name>
</gene>
<dbReference type="InterPro" id="IPR000160">
    <property type="entry name" value="GGDEF_dom"/>
</dbReference>
<dbReference type="Pfam" id="PF00990">
    <property type="entry name" value="GGDEF"/>
    <property type="match status" value="1"/>
</dbReference>
<dbReference type="GO" id="GO:0052621">
    <property type="term" value="F:diguanylate cyclase activity"/>
    <property type="evidence" value="ECO:0007669"/>
    <property type="project" value="TreeGrafter"/>
</dbReference>
<feature type="domain" description="GGDEF" evidence="1">
    <location>
        <begin position="1"/>
        <end position="61"/>
    </location>
</feature>
<dbReference type="Gene3D" id="3.30.70.270">
    <property type="match status" value="1"/>
</dbReference>
<evidence type="ECO:0000259" key="1">
    <source>
        <dbReference type="PROSITE" id="PS50887"/>
    </source>
</evidence>
<dbReference type="InterPro" id="IPR029787">
    <property type="entry name" value="Nucleotide_cyclase"/>
</dbReference>
<reference evidence="2" key="1">
    <citation type="submission" date="2019-08" db="EMBL/GenBank/DDBJ databases">
        <authorList>
            <person name="Kucharzyk K."/>
            <person name="Murdoch R.W."/>
            <person name="Higgins S."/>
            <person name="Loffler F."/>
        </authorList>
    </citation>
    <scope>NUCLEOTIDE SEQUENCE</scope>
</reference>
<dbReference type="PROSITE" id="PS50887">
    <property type="entry name" value="GGDEF"/>
    <property type="match status" value="1"/>
</dbReference>
<dbReference type="SUPFAM" id="SSF55073">
    <property type="entry name" value="Nucleotide cyclase"/>
    <property type="match status" value="1"/>
</dbReference>
<dbReference type="InterPro" id="IPR043128">
    <property type="entry name" value="Rev_trsase/Diguanyl_cyclase"/>
</dbReference>
<sequence>MIRSTPLMLPSGERLNVTVSVGIHAAIPAAGASWEPLMDAADAAMYNAKRSGRDRVMSSSASAAANAG</sequence>
<comment type="caution">
    <text evidence="2">The sequence shown here is derived from an EMBL/GenBank/DDBJ whole genome shotgun (WGS) entry which is preliminary data.</text>
</comment>
<dbReference type="PANTHER" id="PTHR45138">
    <property type="entry name" value="REGULATORY COMPONENTS OF SENSORY TRANSDUCTION SYSTEM"/>
    <property type="match status" value="1"/>
</dbReference>
<organism evidence="2">
    <name type="scientific">bioreactor metagenome</name>
    <dbReference type="NCBI Taxonomy" id="1076179"/>
    <lineage>
        <taxon>unclassified sequences</taxon>
        <taxon>metagenomes</taxon>
        <taxon>ecological metagenomes</taxon>
    </lineage>
</organism>
<accession>A0A645DBW6</accession>
<name>A0A645DBW6_9ZZZZ</name>
<dbReference type="PANTHER" id="PTHR45138:SF9">
    <property type="entry name" value="DIGUANYLATE CYCLASE DGCM-RELATED"/>
    <property type="match status" value="1"/>
</dbReference>
<proteinExistence type="predicted"/>
<dbReference type="NCBIfam" id="TIGR00254">
    <property type="entry name" value="GGDEF"/>
    <property type="match status" value="1"/>
</dbReference>
<dbReference type="AlphaFoldDB" id="A0A645DBW6"/>
<evidence type="ECO:0000313" key="2">
    <source>
        <dbReference type="EMBL" id="MPM86709.1"/>
    </source>
</evidence>
<protein>
    <recommendedName>
        <fullName evidence="1">GGDEF domain-containing protein</fullName>
    </recommendedName>
</protein>
<dbReference type="InterPro" id="IPR050469">
    <property type="entry name" value="Diguanylate_Cyclase"/>
</dbReference>